<dbReference type="PRINTS" id="PR00385">
    <property type="entry name" value="P450"/>
</dbReference>
<dbReference type="PANTHER" id="PTHR47947">
    <property type="entry name" value="CYTOCHROME P450 82C3-RELATED"/>
    <property type="match status" value="1"/>
</dbReference>
<dbReference type="InterPro" id="IPR050651">
    <property type="entry name" value="Plant_Cytochrome_P450_Monoox"/>
</dbReference>
<feature type="transmembrane region" description="Helical" evidence="9">
    <location>
        <begin position="6"/>
        <end position="27"/>
    </location>
</feature>
<comment type="cofactor">
    <cofactor evidence="7">
        <name>heme</name>
        <dbReference type="ChEBI" id="CHEBI:30413"/>
    </cofactor>
</comment>
<dbReference type="FunFam" id="1.10.630.10:FF:000026">
    <property type="entry name" value="Cytochrome P450 82C4"/>
    <property type="match status" value="1"/>
</dbReference>
<dbReference type="GO" id="GO:0016705">
    <property type="term" value="F:oxidoreductase activity, acting on paired donors, with incorporation or reduction of molecular oxygen"/>
    <property type="evidence" value="ECO:0007669"/>
    <property type="project" value="InterPro"/>
</dbReference>
<evidence type="ECO:0000256" key="1">
    <source>
        <dbReference type="ARBA" id="ARBA00010617"/>
    </source>
</evidence>
<evidence type="ECO:0000256" key="3">
    <source>
        <dbReference type="ARBA" id="ARBA00022723"/>
    </source>
</evidence>
<gene>
    <name evidence="10" type="ORF">Ahy_B05g076021</name>
</gene>
<keyword evidence="9" id="KW-1133">Transmembrane helix</keyword>
<comment type="caution">
    <text evidence="10">The sequence shown here is derived from an EMBL/GenBank/DDBJ whole genome shotgun (WGS) entry which is preliminary data.</text>
</comment>
<organism evidence="10 11">
    <name type="scientific">Arachis hypogaea</name>
    <name type="common">Peanut</name>
    <dbReference type="NCBI Taxonomy" id="3818"/>
    <lineage>
        <taxon>Eukaryota</taxon>
        <taxon>Viridiplantae</taxon>
        <taxon>Streptophyta</taxon>
        <taxon>Embryophyta</taxon>
        <taxon>Tracheophyta</taxon>
        <taxon>Spermatophyta</taxon>
        <taxon>Magnoliopsida</taxon>
        <taxon>eudicotyledons</taxon>
        <taxon>Gunneridae</taxon>
        <taxon>Pentapetalae</taxon>
        <taxon>rosids</taxon>
        <taxon>fabids</taxon>
        <taxon>Fabales</taxon>
        <taxon>Fabaceae</taxon>
        <taxon>Papilionoideae</taxon>
        <taxon>50 kb inversion clade</taxon>
        <taxon>dalbergioids sensu lato</taxon>
        <taxon>Dalbergieae</taxon>
        <taxon>Pterocarpus clade</taxon>
        <taxon>Arachis</taxon>
    </lineage>
</organism>
<dbReference type="OrthoDB" id="1362092at2759"/>
<dbReference type="PANTHER" id="PTHR47947:SF49">
    <property type="entry name" value="CYTOCHROME P450 FAMILY PROTEIN"/>
    <property type="match status" value="1"/>
</dbReference>
<evidence type="ECO:0000256" key="6">
    <source>
        <dbReference type="ARBA" id="ARBA00023033"/>
    </source>
</evidence>
<comment type="similarity">
    <text evidence="1 8">Belongs to the cytochrome P450 family.</text>
</comment>
<dbReference type="CDD" id="cd20654">
    <property type="entry name" value="CYP82"/>
    <property type="match status" value="1"/>
</dbReference>
<dbReference type="InterPro" id="IPR002401">
    <property type="entry name" value="Cyt_P450_E_grp-I"/>
</dbReference>
<proteinExistence type="inferred from homology"/>
<keyword evidence="2 7" id="KW-0349">Heme</keyword>
<evidence type="ECO:0000256" key="5">
    <source>
        <dbReference type="ARBA" id="ARBA00023004"/>
    </source>
</evidence>
<evidence type="ECO:0008006" key="12">
    <source>
        <dbReference type="Google" id="ProtNLM"/>
    </source>
</evidence>
<keyword evidence="5 7" id="KW-0408">Iron</keyword>
<keyword evidence="9" id="KW-0472">Membrane</keyword>
<dbReference type="Gramene" id="arahy.Tifrunner.gnm2.ann2.Ah15g369900.1">
    <property type="protein sequence ID" value="arahy.Tifrunner.gnm2.ann2.Ah15g369900.1-CDS"/>
    <property type="gene ID" value="arahy.Tifrunner.gnm2.ann2.Ah15g369900"/>
</dbReference>
<evidence type="ECO:0000313" key="11">
    <source>
        <dbReference type="Proteomes" id="UP000289738"/>
    </source>
</evidence>
<reference evidence="10 11" key="1">
    <citation type="submission" date="2019-01" db="EMBL/GenBank/DDBJ databases">
        <title>Sequencing of cultivated peanut Arachis hypogaea provides insights into genome evolution and oil improvement.</title>
        <authorList>
            <person name="Chen X."/>
        </authorList>
    </citation>
    <scope>NUCLEOTIDE SEQUENCE [LARGE SCALE GENOMIC DNA]</scope>
    <source>
        <strain evidence="11">cv. Fuhuasheng</strain>
        <tissue evidence="10">Leaves</tissue>
    </source>
</reference>
<protein>
    <recommendedName>
        <fullName evidence="12">Cytochrome P450</fullName>
    </recommendedName>
</protein>
<keyword evidence="3 7" id="KW-0479">Metal-binding</keyword>
<dbReference type="Proteomes" id="UP000289738">
    <property type="component" value="Chromosome B05"/>
</dbReference>
<keyword evidence="11" id="KW-1185">Reference proteome</keyword>
<dbReference type="Gene3D" id="1.10.630.10">
    <property type="entry name" value="Cytochrome P450"/>
    <property type="match status" value="1"/>
</dbReference>
<evidence type="ECO:0000313" key="10">
    <source>
        <dbReference type="EMBL" id="RYR08367.1"/>
    </source>
</evidence>
<evidence type="ECO:0000256" key="8">
    <source>
        <dbReference type="RuleBase" id="RU000461"/>
    </source>
</evidence>
<keyword evidence="9" id="KW-0812">Transmembrane</keyword>
<dbReference type="AlphaFoldDB" id="A0A444Z2F0"/>
<keyword evidence="6 8" id="KW-0503">Monooxygenase</keyword>
<dbReference type="InterPro" id="IPR036396">
    <property type="entry name" value="Cyt_P450_sf"/>
</dbReference>
<dbReference type="GO" id="GO:0005506">
    <property type="term" value="F:iron ion binding"/>
    <property type="evidence" value="ECO:0007669"/>
    <property type="project" value="InterPro"/>
</dbReference>
<dbReference type="SMR" id="A0A444Z2F0"/>
<evidence type="ECO:0000256" key="9">
    <source>
        <dbReference type="SAM" id="Phobius"/>
    </source>
</evidence>
<feature type="binding site" description="axial binding residue" evidence="7">
    <location>
        <position position="468"/>
    </location>
    <ligand>
        <name>heme</name>
        <dbReference type="ChEBI" id="CHEBI:30413"/>
    </ligand>
    <ligandPart>
        <name>Fe</name>
        <dbReference type="ChEBI" id="CHEBI:18248"/>
    </ligandPart>
</feature>
<dbReference type="PROSITE" id="PS00086">
    <property type="entry name" value="CYTOCHROME_P450"/>
    <property type="match status" value="1"/>
</dbReference>
<keyword evidence="4 8" id="KW-0560">Oxidoreductase</keyword>
<evidence type="ECO:0000256" key="7">
    <source>
        <dbReference type="PIRSR" id="PIRSR602401-1"/>
    </source>
</evidence>
<dbReference type="Pfam" id="PF00067">
    <property type="entry name" value="p450"/>
    <property type="match status" value="1"/>
</dbReference>
<evidence type="ECO:0000256" key="4">
    <source>
        <dbReference type="ARBA" id="ARBA00023002"/>
    </source>
</evidence>
<name>A0A444Z2F0_ARAHY</name>
<sequence>MDSILNYLKTTEITGILCLIILLYILLRPFKNGGNLKGPPMAAGAWPIVGHLPLLRGSQPLHKTLGAMADKYGPLFTIKLGATETIVVSNWEMAKECFTTNDMTVSSRPKTIAMENLTYNFAAFGLGPYGPYWRELRKITTLELLSNRRIELLGDVRVSEVQASVNELYSLWSRKKNNDGYVLVEMKEWFSRLTFNTALRMIAGKRYFGGATADAVPAAGGEEKAKKCLKLIDDFMHLLGLFTVGDAIPSLRWMDFGGHEKAMKKTAKELDSVLSEWLEEHKINFGKKASSERDFMDVMISILGESKIHGFDADTIIKATSMSMIAGGTDTTSVTLTWALCLLLRNPRTLKKVKEELDSQIGSERCITESDLNKLVYLQAIVKETLRLYPAGPLGAPREFIENCTLGGFHVKKGSRLVANIWKIQSDPSIWSDPLEFKPERFLTTHKDIDVKGQHFELLPFGSGRRICPGISFALQMVHFALARFLHSFEILQPSPDEPIDMTGILGLSYAKTTPIEILIKPCLALACYETM</sequence>
<accession>A0A444Z2F0</accession>
<dbReference type="STRING" id="3818.A0A444Z2F0"/>
<dbReference type="GO" id="GO:0004497">
    <property type="term" value="F:monooxygenase activity"/>
    <property type="evidence" value="ECO:0007669"/>
    <property type="project" value="UniProtKB-KW"/>
</dbReference>
<dbReference type="SUPFAM" id="SSF48264">
    <property type="entry name" value="Cytochrome P450"/>
    <property type="match status" value="1"/>
</dbReference>
<dbReference type="InterPro" id="IPR001128">
    <property type="entry name" value="Cyt_P450"/>
</dbReference>
<dbReference type="PRINTS" id="PR00463">
    <property type="entry name" value="EP450I"/>
</dbReference>
<dbReference type="InterPro" id="IPR017972">
    <property type="entry name" value="Cyt_P450_CS"/>
</dbReference>
<dbReference type="EMBL" id="SDMP01000015">
    <property type="protein sequence ID" value="RYR08367.1"/>
    <property type="molecule type" value="Genomic_DNA"/>
</dbReference>
<dbReference type="GO" id="GO:0020037">
    <property type="term" value="F:heme binding"/>
    <property type="evidence" value="ECO:0007669"/>
    <property type="project" value="InterPro"/>
</dbReference>
<evidence type="ECO:0000256" key="2">
    <source>
        <dbReference type="ARBA" id="ARBA00022617"/>
    </source>
</evidence>